<dbReference type="AlphaFoldDB" id="A0A2S6I8Z3"/>
<dbReference type="Proteomes" id="UP000237662">
    <property type="component" value="Unassembled WGS sequence"/>
</dbReference>
<comment type="caution">
    <text evidence="1">The sequence shown here is derived from an EMBL/GenBank/DDBJ whole genome shotgun (WGS) entry which is preliminary data.</text>
</comment>
<evidence type="ECO:0008006" key="3">
    <source>
        <dbReference type="Google" id="ProtNLM"/>
    </source>
</evidence>
<protein>
    <recommendedName>
        <fullName evidence="3">Glycosyl transferase family 4</fullName>
    </recommendedName>
</protein>
<organism evidence="1 2">
    <name type="scientific">Neolewinella xylanilytica</name>
    <dbReference type="NCBI Taxonomy" id="1514080"/>
    <lineage>
        <taxon>Bacteria</taxon>
        <taxon>Pseudomonadati</taxon>
        <taxon>Bacteroidota</taxon>
        <taxon>Saprospiria</taxon>
        <taxon>Saprospirales</taxon>
        <taxon>Lewinellaceae</taxon>
        <taxon>Neolewinella</taxon>
    </lineage>
</organism>
<dbReference type="GO" id="GO:0016758">
    <property type="term" value="F:hexosyltransferase activity"/>
    <property type="evidence" value="ECO:0007669"/>
    <property type="project" value="TreeGrafter"/>
</dbReference>
<evidence type="ECO:0000313" key="2">
    <source>
        <dbReference type="Proteomes" id="UP000237662"/>
    </source>
</evidence>
<dbReference type="EMBL" id="PTJC01000005">
    <property type="protein sequence ID" value="PPK87952.1"/>
    <property type="molecule type" value="Genomic_DNA"/>
</dbReference>
<keyword evidence="2" id="KW-1185">Reference proteome</keyword>
<dbReference type="PANTHER" id="PTHR45947">
    <property type="entry name" value="SULFOQUINOVOSYL TRANSFERASE SQD2"/>
    <property type="match status" value="1"/>
</dbReference>
<dbReference type="PANTHER" id="PTHR45947:SF3">
    <property type="entry name" value="SULFOQUINOVOSYL TRANSFERASE SQD2"/>
    <property type="match status" value="1"/>
</dbReference>
<sequence>MKRVLIITYYWPPSGGIAVLRCLKFAKYLRDYGWEPVIFTAENAHYPTFDASNEKDIPADLEVIREPIWEPYAWYKQFMGKPADENVNNVFYTDEQAGGWKHELAVWVRSNFFIPDARATWIGGSVKRILDYLKTNPVNAILSDGPPHSNTRIATLVSRATGLPWLADFQDPWTQVDYYQMLNLTGWGRRKHERLEQEAFQGASLTTIVSPHWKRDLEAIGAKNVRVLYWGYDPADFAGLDRQPHQKFTLTHLGIMGHDRNPEVLFAAIRQLKMEEPGFAEDFELRLYGQVDHRVRARIEAHGLVEQTNFAGTVNRAAALQEMKNSHVLLLLLNQQENALGRVPGKLFEYLAVRRPIVNFGPAASDVATMIEATESGSTFPYDLAPALVAKKVKAHYDVFRGRRRAGETNADIEQYSHPQLVRKLSTFLDEIAA</sequence>
<gene>
    <name evidence="1" type="ORF">CLV84_0911</name>
</gene>
<dbReference type="RefSeq" id="WP_104418530.1">
    <property type="nucleotide sequence ID" value="NZ_PTJC01000005.1"/>
</dbReference>
<evidence type="ECO:0000313" key="1">
    <source>
        <dbReference type="EMBL" id="PPK87952.1"/>
    </source>
</evidence>
<dbReference type="InterPro" id="IPR050194">
    <property type="entry name" value="Glycosyltransferase_grp1"/>
</dbReference>
<name>A0A2S6I8Z3_9BACT</name>
<dbReference type="SUPFAM" id="SSF53756">
    <property type="entry name" value="UDP-Glycosyltransferase/glycogen phosphorylase"/>
    <property type="match status" value="1"/>
</dbReference>
<proteinExistence type="predicted"/>
<dbReference type="OrthoDB" id="9794575at2"/>
<reference evidence="1 2" key="1">
    <citation type="submission" date="2018-02" db="EMBL/GenBank/DDBJ databases">
        <title>Genomic Encyclopedia of Archaeal and Bacterial Type Strains, Phase II (KMG-II): from individual species to whole genera.</title>
        <authorList>
            <person name="Goeker M."/>
        </authorList>
    </citation>
    <scope>NUCLEOTIDE SEQUENCE [LARGE SCALE GENOMIC DNA]</scope>
    <source>
        <strain evidence="1 2">DSM 29526</strain>
    </source>
</reference>
<dbReference type="Gene3D" id="3.40.50.2000">
    <property type="entry name" value="Glycogen Phosphorylase B"/>
    <property type="match status" value="2"/>
</dbReference>
<accession>A0A2S6I8Z3</accession>